<dbReference type="EMBL" id="JACEGQ020000001">
    <property type="protein sequence ID" value="KAH8520827.1"/>
    <property type="molecule type" value="Genomic_DNA"/>
</dbReference>
<evidence type="ECO:0000313" key="2">
    <source>
        <dbReference type="Proteomes" id="UP000807159"/>
    </source>
</evidence>
<proteinExistence type="predicted"/>
<dbReference type="AlphaFoldDB" id="A0A8T2ZTQ6"/>
<comment type="caution">
    <text evidence="1">The sequence shown here is derived from an EMBL/GenBank/DDBJ whole genome shotgun (WGS) entry which is preliminary data.</text>
</comment>
<keyword evidence="2" id="KW-1185">Reference proteome</keyword>
<gene>
    <name evidence="1" type="ORF">H0E87_002037</name>
</gene>
<protein>
    <submittedName>
        <fullName evidence="1">Uncharacterized protein</fullName>
    </submittedName>
</protein>
<evidence type="ECO:0000313" key="1">
    <source>
        <dbReference type="EMBL" id="KAH8520827.1"/>
    </source>
</evidence>
<organism evidence="1 2">
    <name type="scientific">Populus deltoides</name>
    <name type="common">Eastern poplar</name>
    <name type="synonym">Eastern cottonwood</name>
    <dbReference type="NCBI Taxonomy" id="3696"/>
    <lineage>
        <taxon>Eukaryota</taxon>
        <taxon>Viridiplantae</taxon>
        <taxon>Streptophyta</taxon>
        <taxon>Embryophyta</taxon>
        <taxon>Tracheophyta</taxon>
        <taxon>Spermatophyta</taxon>
        <taxon>Magnoliopsida</taxon>
        <taxon>eudicotyledons</taxon>
        <taxon>Gunneridae</taxon>
        <taxon>Pentapetalae</taxon>
        <taxon>rosids</taxon>
        <taxon>fabids</taxon>
        <taxon>Malpighiales</taxon>
        <taxon>Salicaceae</taxon>
        <taxon>Saliceae</taxon>
        <taxon>Populus</taxon>
    </lineage>
</organism>
<dbReference type="Proteomes" id="UP000807159">
    <property type="component" value="Chromosome 1"/>
</dbReference>
<reference evidence="1" key="1">
    <citation type="journal article" date="2021" name="J. Hered.">
        <title>Genome Assembly of Salicaceae Populus deltoides (Eastern Cottonwood) I-69 Based on Nanopore Sequencing and Hi-C Technologies.</title>
        <authorList>
            <person name="Bai S."/>
            <person name="Wu H."/>
            <person name="Zhang J."/>
            <person name="Pan Z."/>
            <person name="Zhao W."/>
            <person name="Li Z."/>
            <person name="Tong C."/>
        </authorList>
    </citation>
    <scope>NUCLEOTIDE SEQUENCE</scope>
    <source>
        <tissue evidence="1">Leaf</tissue>
    </source>
</reference>
<name>A0A8T2ZTQ6_POPDE</name>
<accession>A0A8T2ZTQ6</accession>
<sequence>MGFPFQLERLVASGTGMNCMSSVDYFGNLVCYVMIFGILDLQGEASQIWHKAFLIPYSVLDPYAAAVSSMWFVLDEDDERFVLVFEETLDVGDGMLTIGFSGILNEHLRVFYKWYSFCVYSVLDKLMNKEERFTV</sequence>